<dbReference type="InterPro" id="IPR002401">
    <property type="entry name" value="Cyt_P450_E_grp-I"/>
</dbReference>
<feature type="transmembrane region" description="Helical" evidence="15">
    <location>
        <begin position="6"/>
        <end position="23"/>
    </location>
</feature>
<evidence type="ECO:0000256" key="6">
    <source>
        <dbReference type="ARBA" id="ARBA00022723"/>
    </source>
</evidence>
<evidence type="ECO:0000256" key="11">
    <source>
        <dbReference type="ARBA" id="ARBA00023033"/>
    </source>
</evidence>
<feature type="binding site" description="axial binding residue" evidence="13">
    <location>
        <position position="446"/>
    </location>
    <ligand>
        <name>heme</name>
        <dbReference type="ChEBI" id="CHEBI:30413"/>
    </ligand>
    <ligandPart>
        <name>Fe</name>
        <dbReference type="ChEBI" id="CHEBI:18248"/>
    </ligandPart>
</feature>
<comment type="caution">
    <text evidence="16">The sequence shown here is derived from an EMBL/GenBank/DDBJ whole genome shotgun (WGS) entry which is preliminary data.</text>
</comment>
<evidence type="ECO:0000256" key="8">
    <source>
        <dbReference type="ARBA" id="ARBA00022848"/>
    </source>
</evidence>
<dbReference type="GO" id="GO:0020037">
    <property type="term" value="F:heme binding"/>
    <property type="evidence" value="ECO:0007669"/>
    <property type="project" value="InterPro"/>
</dbReference>
<keyword evidence="15" id="KW-1133">Transmembrane helix</keyword>
<sequence length="502" mass="56977">MELTTILAAAVTLLGGLYLFFSYRYTYWKSRGVPFPKPTPVVGNFGFVITGKKTFSAALKDMALPFKETGYCGIYQWSRPLLLVWDPEMIKQITCKDFSSFHDRGIPEHKHDALSQHLFNMSGTRWRNLRNKLSPTFTSGKLKLMFPLMRDIGVELSAQIAAEAKKADSHEVNISTLLSRYATDVIGSVAFGIQCNCLRDNDNEFQTMSKQVFRTSPAQFVRGILEAIHPKLGGLLPIWLVFSDVHRFFVNLMKDTVEYREKNNVERNDFVQLMMQLRKADLASMDPENHVELNPGVMAAQGFIFFIAGLDNISNTVAFALSKLAANPELQDKVANEVRDVLRQHDGELTYDALKKMDLVNRTALEALRLWNPIGFLFRKCNATTRVGDLTIEKGMMVFIMAQIAAMDENNFPDPKRFDPDRHLPEVKETRHPYTFLPFGEGPRNCIAERFALLEMKLALAMLLRDFVFSIGPSHKEEVELDPKAFFPMPKDGFVLQVAARA</sequence>
<keyword evidence="10 13" id="KW-0408">Iron</keyword>
<accession>A0AAE1LAR0</accession>
<evidence type="ECO:0000256" key="14">
    <source>
        <dbReference type="RuleBase" id="RU000461"/>
    </source>
</evidence>
<evidence type="ECO:0000256" key="12">
    <source>
        <dbReference type="ARBA" id="ARBA00023136"/>
    </source>
</evidence>
<keyword evidence="15" id="KW-0812">Transmembrane</keyword>
<dbReference type="PROSITE" id="PS00086">
    <property type="entry name" value="CYTOCHROME_P450"/>
    <property type="match status" value="1"/>
</dbReference>
<dbReference type="InterPro" id="IPR017972">
    <property type="entry name" value="Cyt_P450_CS"/>
</dbReference>
<keyword evidence="6 13" id="KW-0479">Metal-binding</keyword>
<keyword evidence="7" id="KW-0256">Endoplasmic reticulum</keyword>
<dbReference type="PANTHER" id="PTHR24292:SF54">
    <property type="entry name" value="CYP9F3-RELATED"/>
    <property type="match status" value="1"/>
</dbReference>
<evidence type="ECO:0000313" key="16">
    <source>
        <dbReference type="EMBL" id="KAK3912738.1"/>
    </source>
</evidence>
<keyword evidence="9 14" id="KW-0560">Oxidoreductase</keyword>
<keyword evidence="12 15" id="KW-0472">Membrane</keyword>
<dbReference type="FunFam" id="1.10.630.10:FF:000042">
    <property type="entry name" value="Cytochrome P450"/>
    <property type="match status" value="1"/>
</dbReference>
<evidence type="ECO:0000256" key="10">
    <source>
        <dbReference type="ARBA" id="ARBA00023004"/>
    </source>
</evidence>
<dbReference type="GO" id="GO:0005789">
    <property type="term" value="C:endoplasmic reticulum membrane"/>
    <property type="evidence" value="ECO:0007669"/>
    <property type="project" value="UniProtKB-SubCell"/>
</dbReference>
<dbReference type="SUPFAM" id="SSF48264">
    <property type="entry name" value="Cytochrome P450"/>
    <property type="match status" value="1"/>
</dbReference>
<keyword evidence="11 14" id="KW-0503">Monooxygenase</keyword>
<evidence type="ECO:0000256" key="4">
    <source>
        <dbReference type="ARBA" id="ARBA00010617"/>
    </source>
</evidence>
<dbReference type="PRINTS" id="PR00463">
    <property type="entry name" value="EP450I"/>
</dbReference>
<dbReference type="InterPro" id="IPR050476">
    <property type="entry name" value="Insect_CytP450_Detox"/>
</dbReference>
<dbReference type="PRINTS" id="PR00385">
    <property type="entry name" value="P450"/>
</dbReference>
<evidence type="ECO:0000256" key="7">
    <source>
        <dbReference type="ARBA" id="ARBA00022824"/>
    </source>
</evidence>
<comment type="cofactor">
    <cofactor evidence="1 13">
        <name>heme</name>
        <dbReference type="ChEBI" id="CHEBI:30413"/>
    </cofactor>
</comment>
<reference evidence="16" key="1">
    <citation type="submission" date="2021-07" db="EMBL/GenBank/DDBJ databases">
        <authorList>
            <person name="Catto M.A."/>
            <person name="Jacobson A."/>
            <person name="Kennedy G."/>
            <person name="Labadie P."/>
            <person name="Hunt B.G."/>
            <person name="Srinivasan R."/>
        </authorList>
    </citation>
    <scope>NUCLEOTIDE SEQUENCE</scope>
    <source>
        <strain evidence="16">PL_HMW_Pooled</strain>
        <tissue evidence="16">Head</tissue>
    </source>
</reference>
<evidence type="ECO:0000256" key="5">
    <source>
        <dbReference type="ARBA" id="ARBA00022617"/>
    </source>
</evidence>
<dbReference type="GO" id="GO:0016705">
    <property type="term" value="F:oxidoreductase activity, acting on paired donors, with incorporation or reduction of molecular oxygen"/>
    <property type="evidence" value="ECO:0007669"/>
    <property type="project" value="InterPro"/>
</dbReference>
<dbReference type="Proteomes" id="UP001219518">
    <property type="component" value="Unassembled WGS sequence"/>
</dbReference>
<reference evidence="16" key="2">
    <citation type="journal article" date="2023" name="BMC Genomics">
        <title>Pest status, molecular evolution, and epigenetic factors derived from the genome assembly of Frankliniella fusca, a thysanopteran phytovirus vector.</title>
        <authorList>
            <person name="Catto M.A."/>
            <person name="Labadie P.E."/>
            <person name="Jacobson A.L."/>
            <person name="Kennedy G.G."/>
            <person name="Srinivasan R."/>
            <person name="Hunt B.G."/>
        </authorList>
    </citation>
    <scope>NUCLEOTIDE SEQUENCE</scope>
    <source>
        <strain evidence="16">PL_HMW_Pooled</strain>
    </source>
</reference>
<evidence type="ECO:0000313" key="17">
    <source>
        <dbReference type="Proteomes" id="UP001219518"/>
    </source>
</evidence>
<dbReference type="InterPro" id="IPR001128">
    <property type="entry name" value="Cyt_P450"/>
</dbReference>
<evidence type="ECO:0000256" key="1">
    <source>
        <dbReference type="ARBA" id="ARBA00001971"/>
    </source>
</evidence>
<dbReference type="Gene3D" id="1.10.630.10">
    <property type="entry name" value="Cytochrome P450"/>
    <property type="match status" value="1"/>
</dbReference>
<keyword evidence="17" id="KW-1185">Reference proteome</keyword>
<dbReference type="CDD" id="cd11056">
    <property type="entry name" value="CYP6-like"/>
    <property type="match status" value="1"/>
</dbReference>
<dbReference type="PANTHER" id="PTHR24292">
    <property type="entry name" value="CYTOCHROME P450"/>
    <property type="match status" value="1"/>
</dbReference>
<dbReference type="InterPro" id="IPR036396">
    <property type="entry name" value="Cyt_P450_sf"/>
</dbReference>
<evidence type="ECO:0000256" key="13">
    <source>
        <dbReference type="PIRSR" id="PIRSR602401-1"/>
    </source>
</evidence>
<dbReference type="Pfam" id="PF00067">
    <property type="entry name" value="p450"/>
    <property type="match status" value="1"/>
</dbReference>
<protein>
    <submittedName>
        <fullName evidence="16">Cytochrome P450 6a2</fullName>
    </submittedName>
</protein>
<proteinExistence type="inferred from homology"/>
<comment type="subcellular location">
    <subcellularLocation>
        <location evidence="3">Endoplasmic reticulum membrane</location>
        <topology evidence="3">Peripheral membrane protein</topology>
    </subcellularLocation>
    <subcellularLocation>
        <location evidence="2">Microsome membrane</location>
        <topology evidence="2">Peripheral membrane protein</topology>
    </subcellularLocation>
</comment>
<keyword evidence="5 13" id="KW-0349">Heme</keyword>
<keyword evidence="8" id="KW-0492">Microsome</keyword>
<evidence type="ECO:0000256" key="9">
    <source>
        <dbReference type="ARBA" id="ARBA00023002"/>
    </source>
</evidence>
<dbReference type="GO" id="GO:0005506">
    <property type="term" value="F:iron ion binding"/>
    <property type="evidence" value="ECO:0007669"/>
    <property type="project" value="InterPro"/>
</dbReference>
<name>A0AAE1LAR0_9NEOP</name>
<evidence type="ECO:0000256" key="2">
    <source>
        <dbReference type="ARBA" id="ARBA00004174"/>
    </source>
</evidence>
<dbReference type="AlphaFoldDB" id="A0AAE1LAR0"/>
<evidence type="ECO:0000256" key="15">
    <source>
        <dbReference type="SAM" id="Phobius"/>
    </source>
</evidence>
<dbReference type="EMBL" id="JAHWGI010000302">
    <property type="protein sequence ID" value="KAK3912738.1"/>
    <property type="molecule type" value="Genomic_DNA"/>
</dbReference>
<comment type="similarity">
    <text evidence="4 14">Belongs to the cytochrome P450 family.</text>
</comment>
<gene>
    <name evidence="16" type="ORF">KUF71_004688</name>
</gene>
<evidence type="ECO:0000256" key="3">
    <source>
        <dbReference type="ARBA" id="ARBA00004406"/>
    </source>
</evidence>
<organism evidence="16 17">
    <name type="scientific">Frankliniella fusca</name>
    <dbReference type="NCBI Taxonomy" id="407009"/>
    <lineage>
        <taxon>Eukaryota</taxon>
        <taxon>Metazoa</taxon>
        <taxon>Ecdysozoa</taxon>
        <taxon>Arthropoda</taxon>
        <taxon>Hexapoda</taxon>
        <taxon>Insecta</taxon>
        <taxon>Pterygota</taxon>
        <taxon>Neoptera</taxon>
        <taxon>Paraneoptera</taxon>
        <taxon>Thysanoptera</taxon>
        <taxon>Terebrantia</taxon>
        <taxon>Thripoidea</taxon>
        <taxon>Thripidae</taxon>
        <taxon>Frankliniella</taxon>
    </lineage>
</organism>
<dbReference type="GO" id="GO:0004497">
    <property type="term" value="F:monooxygenase activity"/>
    <property type="evidence" value="ECO:0007669"/>
    <property type="project" value="UniProtKB-KW"/>
</dbReference>